<dbReference type="GeneID" id="84802070"/>
<protein>
    <submittedName>
        <fullName evidence="1">DUF3800 domain-containing protein</fullName>
    </submittedName>
</protein>
<dbReference type="EMBL" id="PNGT01000001">
    <property type="protein sequence ID" value="PMC53034.1"/>
    <property type="molecule type" value="Genomic_DNA"/>
</dbReference>
<name>A0A2N6SGG2_9BACL</name>
<evidence type="ECO:0000313" key="2">
    <source>
        <dbReference type="EMBL" id="QGS07182.1"/>
    </source>
</evidence>
<organism evidence="1 3">
    <name type="scientific">Gemella sanguinis</name>
    <dbReference type="NCBI Taxonomy" id="84135"/>
    <lineage>
        <taxon>Bacteria</taxon>
        <taxon>Bacillati</taxon>
        <taxon>Bacillota</taxon>
        <taxon>Bacilli</taxon>
        <taxon>Bacillales</taxon>
        <taxon>Gemellaceae</taxon>
        <taxon>Gemella</taxon>
    </lineage>
</organism>
<evidence type="ECO:0000313" key="1">
    <source>
        <dbReference type="EMBL" id="PMC53034.1"/>
    </source>
</evidence>
<evidence type="ECO:0000313" key="4">
    <source>
        <dbReference type="Proteomes" id="UP000427636"/>
    </source>
</evidence>
<reference evidence="2 4" key="2">
    <citation type="submission" date="2019-11" db="EMBL/GenBank/DDBJ databases">
        <title>FDA dAtabase for Regulatory Grade micrObial Sequences (FDA-ARGOS): Supporting development and validation of Infectious Disease Dx tests.</title>
        <authorList>
            <person name="Turner S."/>
            <person name="Byrd R."/>
            <person name="Tallon L."/>
            <person name="Sadzewicz L."/>
            <person name="Vavikolanu K."/>
            <person name="Mehta A."/>
            <person name="Aluvathingal J."/>
            <person name="Nadendla S."/>
            <person name="Myers T."/>
            <person name="Yan Y."/>
            <person name="Sichtig H."/>
        </authorList>
    </citation>
    <scope>NUCLEOTIDE SEQUENCE [LARGE SCALE GENOMIC DNA]</scope>
    <source>
        <strain evidence="2 4">FDAARGOS_742</strain>
    </source>
</reference>
<keyword evidence="4" id="KW-1185">Reference proteome</keyword>
<accession>A0A2N6SGG2</accession>
<dbReference type="EMBL" id="CP046313">
    <property type="protein sequence ID" value="QGS07182.1"/>
    <property type="molecule type" value="Genomic_DNA"/>
</dbReference>
<gene>
    <name evidence="1" type="ORF">CJ218_00365</name>
    <name evidence="2" type="ORF">FOC50_02220</name>
</gene>
<dbReference type="Pfam" id="PF12686">
    <property type="entry name" value="DUF3800"/>
    <property type="match status" value="1"/>
</dbReference>
<reference evidence="1 3" key="1">
    <citation type="submission" date="2017-09" db="EMBL/GenBank/DDBJ databases">
        <title>Bacterial strain isolated from the female urinary microbiota.</title>
        <authorList>
            <person name="Thomas-White K."/>
            <person name="Kumar N."/>
            <person name="Forster S."/>
            <person name="Putonti C."/>
            <person name="Lawley T."/>
            <person name="Wolfe A.J."/>
        </authorList>
    </citation>
    <scope>NUCLEOTIDE SEQUENCE [LARGE SCALE GENOMIC DNA]</scope>
    <source>
        <strain evidence="1 3">UMB0186</strain>
    </source>
</reference>
<dbReference type="Proteomes" id="UP000427636">
    <property type="component" value="Chromosome"/>
</dbReference>
<dbReference type="OrthoDB" id="3199559at2"/>
<evidence type="ECO:0000313" key="3">
    <source>
        <dbReference type="Proteomes" id="UP000235670"/>
    </source>
</evidence>
<sequence length="231" mass="27324">MDIFVYSDESGVFDPIHNEYFVFSGVICFSKDERDNCSRKYLGLENVLRNRAGYSINKELKANSITVKEKRKLFNGINNTYKFAAIINQKRINENITINKKNKQRYLDYAFKMGLKNALQILINKGIIKKEEVKNIYVFCDEHSTATDGRYELREGLFQEFKIGTFNWNYNKHFKPLFEDMESVNVEFLCSKKKPLIRAADIIANRIYFHCNRNEFDKIKNIKNLFVKYLP</sequence>
<dbReference type="Proteomes" id="UP000235670">
    <property type="component" value="Unassembled WGS sequence"/>
</dbReference>
<dbReference type="AlphaFoldDB" id="A0A2N6SGG2"/>
<dbReference type="RefSeq" id="WP_006364790.1">
    <property type="nucleotide sequence ID" value="NZ_CP046313.1"/>
</dbReference>
<proteinExistence type="predicted"/>
<dbReference type="InterPro" id="IPR024524">
    <property type="entry name" value="DUF3800"/>
</dbReference>